<dbReference type="KEGG" id="elio:KO353_06405"/>
<dbReference type="InterPro" id="IPR003016">
    <property type="entry name" value="2-oxoA_DH_lipoyl-BS"/>
</dbReference>
<dbReference type="Proteomes" id="UP000694001">
    <property type="component" value="Chromosome"/>
</dbReference>
<accession>A0A975U508</accession>
<feature type="domain" description="Lipoyl-binding" evidence="2">
    <location>
        <begin position="2"/>
        <end position="77"/>
    </location>
</feature>
<evidence type="ECO:0000313" key="4">
    <source>
        <dbReference type="Proteomes" id="UP000694001"/>
    </source>
</evidence>
<dbReference type="PROSITE" id="PS00189">
    <property type="entry name" value="LIPOYL"/>
    <property type="match status" value="1"/>
</dbReference>
<organism evidence="3 4">
    <name type="scientific">Elioraea tepida</name>
    <dbReference type="NCBI Taxonomy" id="2843330"/>
    <lineage>
        <taxon>Bacteria</taxon>
        <taxon>Pseudomonadati</taxon>
        <taxon>Pseudomonadota</taxon>
        <taxon>Alphaproteobacteria</taxon>
        <taxon>Acetobacterales</taxon>
        <taxon>Elioraeaceae</taxon>
        <taxon>Elioraea</taxon>
    </lineage>
</organism>
<comment type="cofactor">
    <cofactor evidence="1">
        <name>(R)-lipoate</name>
        <dbReference type="ChEBI" id="CHEBI:83088"/>
    </cofactor>
</comment>
<evidence type="ECO:0000259" key="2">
    <source>
        <dbReference type="PROSITE" id="PS50968"/>
    </source>
</evidence>
<dbReference type="GO" id="GO:0006086">
    <property type="term" value="P:pyruvate decarboxylation to acetyl-CoA"/>
    <property type="evidence" value="ECO:0007669"/>
    <property type="project" value="InterPro"/>
</dbReference>
<dbReference type="AlphaFoldDB" id="A0A975U508"/>
<dbReference type="PANTHER" id="PTHR23151">
    <property type="entry name" value="DIHYDROLIPOAMIDE ACETYL/SUCCINYL-TRANSFERASE-RELATED"/>
    <property type="match status" value="1"/>
</dbReference>
<dbReference type="RefSeq" id="WP_218286880.1">
    <property type="nucleotide sequence ID" value="NZ_CP076448.1"/>
</dbReference>
<gene>
    <name evidence="3" type="ORF">KO353_06405</name>
</gene>
<dbReference type="CDD" id="cd06849">
    <property type="entry name" value="lipoyl_domain"/>
    <property type="match status" value="1"/>
</dbReference>
<evidence type="ECO:0000313" key="3">
    <source>
        <dbReference type="EMBL" id="QXM25828.1"/>
    </source>
</evidence>
<dbReference type="EMBL" id="CP076448">
    <property type="protein sequence ID" value="QXM25828.1"/>
    <property type="molecule type" value="Genomic_DNA"/>
</dbReference>
<evidence type="ECO:0000256" key="1">
    <source>
        <dbReference type="ARBA" id="ARBA00001938"/>
    </source>
</evidence>
<keyword evidence="4" id="KW-1185">Reference proteome</keyword>
<protein>
    <submittedName>
        <fullName evidence="3">Lipoyl domain-containing protein</fullName>
    </submittedName>
</protein>
<dbReference type="PROSITE" id="PS50968">
    <property type="entry name" value="BIOTINYL_LIPOYL"/>
    <property type="match status" value="1"/>
</dbReference>
<reference evidence="3" key="1">
    <citation type="submission" date="2021-06" db="EMBL/GenBank/DDBJ databases">
        <title>Elioraea tepida, sp. nov., a moderately thermophilic aerobic anoxygenic phototrophic bacterium isolated from an alkaline siliceous hot spring mat community in Yellowstone National Park, WY, USA.</title>
        <authorList>
            <person name="Saini M.K."/>
            <person name="Yoshida S."/>
            <person name="Sebastian A."/>
            <person name="Hirose S."/>
            <person name="Hara E."/>
            <person name="Tamaki H."/>
            <person name="Soulier N.T."/>
            <person name="Albert I."/>
            <person name="Hanada S."/>
            <person name="Bryant D.A."/>
            <person name="Tank M."/>
        </authorList>
    </citation>
    <scope>NUCLEOTIDE SEQUENCE</scope>
    <source>
        <strain evidence="3">MS-P2</strain>
    </source>
</reference>
<name>A0A975U508_9PROT</name>
<dbReference type="Pfam" id="PF00364">
    <property type="entry name" value="Biotin_lipoyl"/>
    <property type="match status" value="1"/>
</dbReference>
<sequence length="78" mass="8432">MRAALKLPRLSMNMEEGTITAWKLAPGDRFAAGDPLYEVETEKVTTEVEAPCDGTLLEILVPAGETVAVGAEVCRIER</sequence>
<dbReference type="InterPro" id="IPR045257">
    <property type="entry name" value="E2/Pdx1"/>
</dbReference>
<proteinExistence type="predicted"/>
<dbReference type="InterPro" id="IPR000089">
    <property type="entry name" value="Biotin_lipoyl"/>
</dbReference>
<dbReference type="GO" id="GO:0045254">
    <property type="term" value="C:pyruvate dehydrogenase complex"/>
    <property type="evidence" value="ECO:0007669"/>
    <property type="project" value="InterPro"/>
</dbReference>
<dbReference type="PANTHER" id="PTHR23151:SF90">
    <property type="entry name" value="DIHYDROLIPOYLLYSINE-RESIDUE ACETYLTRANSFERASE COMPONENT OF PYRUVATE DEHYDROGENASE COMPLEX, MITOCHONDRIAL-RELATED"/>
    <property type="match status" value="1"/>
</dbReference>